<dbReference type="AlphaFoldDB" id="A0A2H3CTM1"/>
<dbReference type="EMBL" id="KZ293684">
    <property type="protein sequence ID" value="PBK86375.1"/>
    <property type="molecule type" value="Genomic_DNA"/>
</dbReference>
<proteinExistence type="predicted"/>
<protein>
    <submittedName>
        <fullName evidence="1">Uncharacterized protein</fullName>
    </submittedName>
</protein>
<dbReference type="STRING" id="47427.A0A2H3CTM1"/>
<gene>
    <name evidence="1" type="ORF">ARMGADRAFT_1086553</name>
</gene>
<sequence>MPSTLENPDIIEKYLADEIAAGCMGRGLTIDEAHVFFGGHFRTVLIGVVFDQAKPHVIHNLSACDFDGSSTNSWLDAKDLPTKWYTATMFEDVHIDMDIWVDASDWGIDLVVGGGWAAWKLTPGWCLEG</sequence>
<keyword evidence="2" id="KW-1185">Reference proteome</keyword>
<organism evidence="1 2">
    <name type="scientific">Armillaria gallica</name>
    <name type="common">Bulbous honey fungus</name>
    <name type="synonym">Armillaria bulbosa</name>
    <dbReference type="NCBI Taxonomy" id="47427"/>
    <lineage>
        <taxon>Eukaryota</taxon>
        <taxon>Fungi</taxon>
        <taxon>Dikarya</taxon>
        <taxon>Basidiomycota</taxon>
        <taxon>Agaricomycotina</taxon>
        <taxon>Agaricomycetes</taxon>
        <taxon>Agaricomycetidae</taxon>
        <taxon>Agaricales</taxon>
        <taxon>Marasmiineae</taxon>
        <taxon>Physalacriaceae</taxon>
        <taxon>Armillaria</taxon>
    </lineage>
</organism>
<dbReference type="Proteomes" id="UP000217790">
    <property type="component" value="Unassembled WGS sequence"/>
</dbReference>
<evidence type="ECO:0000313" key="2">
    <source>
        <dbReference type="Proteomes" id="UP000217790"/>
    </source>
</evidence>
<evidence type="ECO:0000313" key="1">
    <source>
        <dbReference type="EMBL" id="PBK86375.1"/>
    </source>
</evidence>
<accession>A0A2H3CTM1</accession>
<reference evidence="2" key="1">
    <citation type="journal article" date="2017" name="Nat. Ecol. Evol.">
        <title>Genome expansion and lineage-specific genetic innovations in the forest pathogenic fungi Armillaria.</title>
        <authorList>
            <person name="Sipos G."/>
            <person name="Prasanna A.N."/>
            <person name="Walter M.C."/>
            <person name="O'Connor E."/>
            <person name="Balint B."/>
            <person name="Krizsan K."/>
            <person name="Kiss B."/>
            <person name="Hess J."/>
            <person name="Varga T."/>
            <person name="Slot J."/>
            <person name="Riley R."/>
            <person name="Boka B."/>
            <person name="Rigling D."/>
            <person name="Barry K."/>
            <person name="Lee J."/>
            <person name="Mihaltcheva S."/>
            <person name="LaButti K."/>
            <person name="Lipzen A."/>
            <person name="Waldron R."/>
            <person name="Moloney N.M."/>
            <person name="Sperisen C."/>
            <person name="Kredics L."/>
            <person name="Vagvoelgyi C."/>
            <person name="Patrignani A."/>
            <person name="Fitzpatrick D."/>
            <person name="Nagy I."/>
            <person name="Doyle S."/>
            <person name="Anderson J.B."/>
            <person name="Grigoriev I.V."/>
            <person name="Gueldener U."/>
            <person name="Muensterkoetter M."/>
            <person name="Nagy L.G."/>
        </authorList>
    </citation>
    <scope>NUCLEOTIDE SEQUENCE [LARGE SCALE GENOMIC DNA]</scope>
    <source>
        <strain evidence="2">Ar21-2</strain>
    </source>
</reference>
<dbReference type="OrthoDB" id="2911807at2759"/>
<dbReference type="InParanoid" id="A0A2H3CTM1"/>
<name>A0A2H3CTM1_ARMGA</name>